<dbReference type="Gene3D" id="3.40.30.10">
    <property type="entry name" value="Glutaredoxin"/>
    <property type="match status" value="1"/>
</dbReference>
<reference evidence="2 3" key="1">
    <citation type="submission" date="2020-08" db="EMBL/GenBank/DDBJ databases">
        <title>Genomic Encyclopedia of Type Strains, Phase IV (KMG-IV): sequencing the most valuable type-strain genomes for metagenomic binning, comparative biology and taxonomic classification.</title>
        <authorList>
            <person name="Goeker M."/>
        </authorList>
    </citation>
    <scope>NUCLEOTIDE SEQUENCE [LARGE SCALE GENOMIC DNA]</scope>
    <source>
        <strain evidence="2 3">DSM 105074</strain>
    </source>
</reference>
<organism evidence="2 3">
    <name type="scientific">Rhabdobacter roseus</name>
    <dbReference type="NCBI Taxonomy" id="1655419"/>
    <lineage>
        <taxon>Bacteria</taxon>
        <taxon>Pseudomonadati</taxon>
        <taxon>Bacteroidota</taxon>
        <taxon>Cytophagia</taxon>
        <taxon>Cytophagales</taxon>
        <taxon>Cytophagaceae</taxon>
        <taxon>Rhabdobacter</taxon>
    </lineage>
</organism>
<feature type="transmembrane region" description="Helical" evidence="1">
    <location>
        <begin position="7"/>
        <end position="27"/>
    </location>
</feature>
<dbReference type="AlphaFoldDB" id="A0A840TU99"/>
<evidence type="ECO:0000256" key="1">
    <source>
        <dbReference type="SAM" id="Phobius"/>
    </source>
</evidence>
<accession>A0A840TU99</accession>
<keyword evidence="1" id="KW-0472">Membrane</keyword>
<name>A0A840TU99_9BACT</name>
<dbReference type="SUPFAM" id="SSF52833">
    <property type="entry name" value="Thioredoxin-like"/>
    <property type="match status" value="1"/>
</dbReference>
<keyword evidence="1" id="KW-1133">Transmembrane helix</keyword>
<dbReference type="EMBL" id="JACHGF010000004">
    <property type="protein sequence ID" value="MBB5284833.1"/>
    <property type="molecule type" value="Genomic_DNA"/>
</dbReference>
<evidence type="ECO:0000313" key="3">
    <source>
        <dbReference type="Proteomes" id="UP000557307"/>
    </source>
</evidence>
<dbReference type="Proteomes" id="UP000557307">
    <property type="component" value="Unassembled WGS sequence"/>
</dbReference>
<dbReference type="InterPro" id="IPR036249">
    <property type="entry name" value="Thioredoxin-like_sf"/>
</dbReference>
<dbReference type="RefSeq" id="WP_184174788.1">
    <property type="nucleotide sequence ID" value="NZ_JACHGF010000004.1"/>
</dbReference>
<gene>
    <name evidence="2" type="ORF">HNQ92_002981</name>
</gene>
<sequence length="213" mass="23740">MNAFRKAGLLIIVLVVPVLVFLFLKLFGTNHFDLPYYFPLTDPRTGEVSKAGEDTLYYRVSNFTLQTVDGQAIDEKSLNGKVIVAHTTSGCDEGTCQKVLAQVQRVSTLASTIDNLRVLTILPAEVDSSTQQIMTGYKAQGWLVQNEDEMSAERIFKLNESPSTNQTIPLTSRLVLIDPQGYIRGYYDALNPEDVDRLMVEIKILDYGSSLPK</sequence>
<proteinExistence type="predicted"/>
<comment type="caution">
    <text evidence="2">The sequence shown here is derived from an EMBL/GenBank/DDBJ whole genome shotgun (WGS) entry which is preliminary data.</text>
</comment>
<keyword evidence="1" id="KW-0812">Transmembrane</keyword>
<protein>
    <submittedName>
        <fullName evidence="2">Protein SCO1/2</fullName>
    </submittedName>
</protein>
<keyword evidence="3" id="KW-1185">Reference proteome</keyword>
<evidence type="ECO:0000313" key="2">
    <source>
        <dbReference type="EMBL" id="MBB5284833.1"/>
    </source>
</evidence>